<name>A0A9W8IQU8_9AGAR</name>
<accession>A0A9W8IQU8</accession>
<sequence length="249" mass="27877">MTTTTKEPLPPPESTTLTFYDKARSASISAFWIFFREITGDEKVTVPIADEVHDILPDIIYAARACAGAFKNQVRLEKKWTKIRRDTALQWDVDREDIPGSYLVVDRDGVLVAWHIMNALSPDIQKIATAAIAKFRSLAPELFKGRRIPDMTNLSVPGSDEFLDPGFIHLSPIWIYEDDSDPAPCPRPCASALNDFEHVEAYLRDFGPVACILHTIGCIINPMICIQQRTLGVSISWDGVIAELWNFTG</sequence>
<reference evidence="1" key="1">
    <citation type="submission" date="2022-06" db="EMBL/GenBank/DDBJ databases">
        <title>Genome Sequence of Candolleomyces eurysporus.</title>
        <authorList>
            <person name="Buettner E."/>
        </authorList>
    </citation>
    <scope>NUCLEOTIDE SEQUENCE</scope>
    <source>
        <strain evidence="1">VTCC 930004</strain>
    </source>
</reference>
<comment type="caution">
    <text evidence="1">The sequence shown here is derived from an EMBL/GenBank/DDBJ whole genome shotgun (WGS) entry which is preliminary data.</text>
</comment>
<organism evidence="1 2">
    <name type="scientific">Candolleomyces eurysporus</name>
    <dbReference type="NCBI Taxonomy" id="2828524"/>
    <lineage>
        <taxon>Eukaryota</taxon>
        <taxon>Fungi</taxon>
        <taxon>Dikarya</taxon>
        <taxon>Basidiomycota</taxon>
        <taxon>Agaricomycotina</taxon>
        <taxon>Agaricomycetes</taxon>
        <taxon>Agaricomycetidae</taxon>
        <taxon>Agaricales</taxon>
        <taxon>Agaricineae</taxon>
        <taxon>Psathyrellaceae</taxon>
        <taxon>Candolleomyces</taxon>
    </lineage>
</organism>
<dbReference type="EMBL" id="JANBPK010001632">
    <property type="protein sequence ID" value="KAJ2921282.1"/>
    <property type="molecule type" value="Genomic_DNA"/>
</dbReference>
<keyword evidence="2" id="KW-1185">Reference proteome</keyword>
<dbReference type="AlphaFoldDB" id="A0A9W8IQU8"/>
<evidence type="ECO:0000313" key="1">
    <source>
        <dbReference type="EMBL" id="KAJ2921282.1"/>
    </source>
</evidence>
<proteinExistence type="predicted"/>
<evidence type="ECO:0000313" key="2">
    <source>
        <dbReference type="Proteomes" id="UP001140091"/>
    </source>
</evidence>
<dbReference type="Proteomes" id="UP001140091">
    <property type="component" value="Unassembled WGS sequence"/>
</dbReference>
<protein>
    <submittedName>
        <fullName evidence="1">Uncharacterized protein</fullName>
    </submittedName>
</protein>
<gene>
    <name evidence="1" type="ORF">H1R20_g15813</name>
</gene>
<feature type="non-terminal residue" evidence="1">
    <location>
        <position position="249"/>
    </location>
</feature>